<gene>
    <name evidence="1" type="ORF">TSAR_008460</name>
</gene>
<proteinExistence type="predicted"/>
<dbReference type="Proteomes" id="UP000215335">
    <property type="component" value="Unassembled WGS sequence"/>
</dbReference>
<protein>
    <submittedName>
        <fullName evidence="1">Uncharacterized protein</fullName>
    </submittedName>
</protein>
<organism evidence="1 2">
    <name type="scientific">Trichomalopsis sarcophagae</name>
    <dbReference type="NCBI Taxonomy" id="543379"/>
    <lineage>
        <taxon>Eukaryota</taxon>
        <taxon>Metazoa</taxon>
        <taxon>Ecdysozoa</taxon>
        <taxon>Arthropoda</taxon>
        <taxon>Hexapoda</taxon>
        <taxon>Insecta</taxon>
        <taxon>Pterygota</taxon>
        <taxon>Neoptera</taxon>
        <taxon>Endopterygota</taxon>
        <taxon>Hymenoptera</taxon>
        <taxon>Apocrita</taxon>
        <taxon>Proctotrupomorpha</taxon>
        <taxon>Chalcidoidea</taxon>
        <taxon>Pteromalidae</taxon>
        <taxon>Pteromalinae</taxon>
        <taxon>Trichomalopsis</taxon>
    </lineage>
</organism>
<name>A0A232FB62_9HYME</name>
<evidence type="ECO:0000313" key="2">
    <source>
        <dbReference type="Proteomes" id="UP000215335"/>
    </source>
</evidence>
<accession>A0A232FB62</accession>
<dbReference type="EMBL" id="NNAY01000530">
    <property type="protein sequence ID" value="OXU27852.1"/>
    <property type="molecule type" value="Genomic_DNA"/>
</dbReference>
<sequence length="67" mass="8084">MYVLTFIRKNHTEISEAKKKEFEKTLNEAVLEAVNDDTFRKIQRVSYGQFKPNQVNQLKWLTFYQDL</sequence>
<comment type="caution">
    <text evidence="1">The sequence shown here is derived from an EMBL/GenBank/DDBJ whole genome shotgun (WGS) entry which is preliminary data.</text>
</comment>
<dbReference type="AlphaFoldDB" id="A0A232FB62"/>
<keyword evidence="2" id="KW-1185">Reference proteome</keyword>
<reference evidence="1 2" key="1">
    <citation type="journal article" date="2017" name="Curr. Biol.">
        <title>The Evolution of Venom by Co-option of Single-Copy Genes.</title>
        <authorList>
            <person name="Martinson E.O."/>
            <person name="Mrinalini"/>
            <person name="Kelkar Y.D."/>
            <person name="Chang C.H."/>
            <person name="Werren J.H."/>
        </authorList>
    </citation>
    <scope>NUCLEOTIDE SEQUENCE [LARGE SCALE GENOMIC DNA]</scope>
    <source>
        <strain evidence="1 2">Alberta</strain>
        <tissue evidence="1">Whole body</tissue>
    </source>
</reference>
<evidence type="ECO:0000313" key="1">
    <source>
        <dbReference type="EMBL" id="OXU27852.1"/>
    </source>
</evidence>